<accession>A0A8E2EJ99</accession>
<organism evidence="1 2">
    <name type="scientific">Lepidopterella palustris CBS 459.81</name>
    <dbReference type="NCBI Taxonomy" id="1314670"/>
    <lineage>
        <taxon>Eukaryota</taxon>
        <taxon>Fungi</taxon>
        <taxon>Dikarya</taxon>
        <taxon>Ascomycota</taxon>
        <taxon>Pezizomycotina</taxon>
        <taxon>Dothideomycetes</taxon>
        <taxon>Pleosporomycetidae</taxon>
        <taxon>Mytilinidiales</taxon>
        <taxon>Argynnaceae</taxon>
        <taxon>Lepidopterella</taxon>
    </lineage>
</organism>
<protein>
    <submittedName>
        <fullName evidence="1">Uncharacterized protein</fullName>
    </submittedName>
</protein>
<reference evidence="1 2" key="1">
    <citation type="journal article" date="2016" name="Nat. Commun.">
        <title>Ectomycorrhizal ecology is imprinted in the genome of the dominant symbiotic fungus Cenococcum geophilum.</title>
        <authorList>
            <consortium name="DOE Joint Genome Institute"/>
            <person name="Peter M."/>
            <person name="Kohler A."/>
            <person name="Ohm R.A."/>
            <person name="Kuo A."/>
            <person name="Krutzmann J."/>
            <person name="Morin E."/>
            <person name="Arend M."/>
            <person name="Barry K.W."/>
            <person name="Binder M."/>
            <person name="Choi C."/>
            <person name="Clum A."/>
            <person name="Copeland A."/>
            <person name="Grisel N."/>
            <person name="Haridas S."/>
            <person name="Kipfer T."/>
            <person name="LaButti K."/>
            <person name="Lindquist E."/>
            <person name="Lipzen A."/>
            <person name="Maire R."/>
            <person name="Meier B."/>
            <person name="Mihaltcheva S."/>
            <person name="Molinier V."/>
            <person name="Murat C."/>
            <person name="Poggeler S."/>
            <person name="Quandt C.A."/>
            <person name="Sperisen C."/>
            <person name="Tritt A."/>
            <person name="Tisserant E."/>
            <person name="Crous P.W."/>
            <person name="Henrissat B."/>
            <person name="Nehls U."/>
            <person name="Egli S."/>
            <person name="Spatafora J.W."/>
            <person name="Grigoriev I.V."/>
            <person name="Martin F.M."/>
        </authorList>
    </citation>
    <scope>NUCLEOTIDE SEQUENCE [LARGE SCALE GENOMIC DNA]</scope>
    <source>
        <strain evidence="1 2">CBS 459.81</strain>
    </source>
</reference>
<gene>
    <name evidence="1" type="ORF">K432DRAFT_94813</name>
</gene>
<name>A0A8E2EJ99_9PEZI</name>
<evidence type="ECO:0000313" key="1">
    <source>
        <dbReference type="EMBL" id="OCK84803.1"/>
    </source>
</evidence>
<dbReference type="EMBL" id="KV744830">
    <property type="protein sequence ID" value="OCK84803.1"/>
    <property type="molecule type" value="Genomic_DNA"/>
</dbReference>
<dbReference type="AlphaFoldDB" id="A0A8E2EJ99"/>
<dbReference type="Proteomes" id="UP000250266">
    <property type="component" value="Unassembled WGS sequence"/>
</dbReference>
<sequence length="87" mass="9157">MPAPTPASGGAASRWLAFTSSGGVQMAAILNLLNRLRWCVAGHTAMIGPWKGGVEILRAIRSGVRCAVLVLLALTLRDRLEDLDSAS</sequence>
<evidence type="ECO:0000313" key="2">
    <source>
        <dbReference type="Proteomes" id="UP000250266"/>
    </source>
</evidence>
<proteinExistence type="predicted"/>
<keyword evidence="2" id="KW-1185">Reference proteome</keyword>